<dbReference type="InterPro" id="IPR013653">
    <property type="entry name" value="GCN5-like_dom"/>
</dbReference>
<evidence type="ECO:0000313" key="3">
    <source>
        <dbReference type="Proteomes" id="UP000315891"/>
    </source>
</evidence>
<sequence>MDDAGLDNPFFAALDSLHRDIALRRGDVARYPADVAPFLGVAHAGVDVGDAFDALVPEGDEALLLGIAPARMPPGWTLEPFADLAQMVRGEPLEEVDGPDILELGELHRNDVLALTALVYPHYFRPRTMLLGRYFGIYEGGRLAAMIGERLGAPAAREMSAICTHPDFLGHGYARRLTAFLVNDTLRGGRLPFLHVSHANTRAKQLYERSGWRMRRDIPFWRLARA</sequence>
<accession>A0A516V868</accession>
<dbReference type="GO" id="GO:0016747">
    <property type="term" value="F:acyltransferase activity, transferring groups other than amino-acyl groups"/>
    <property type="evidence" value="ECO:0007669"/>
    <property type="project" value="InterPro"/>
</dbReference>
<dbReference type="SUPFAM" id="SSF55729">
    <property type="entry name" value="Acyl-CoA N-acyltransferases (Nat)"/>
    <property type="match status" value="1"/>
</dbReference>
<protein>
    <submittedName>
        <fullName evidence="2">GNAT family N-acetyltransferase</fullName>
    </submittedName>
</protein>
<evidence type="ECO:0000259" key="1">
    <source>
        <dbReference type="PROSITE" id="PS51186"/>
    </source>
</evidence>
<dbReference type="AlphaFoldDB" id="A0A516V868"/>
<dbReference type="PROSITE" id="PS51186">
    <property type="entry name" value="GNAT"/>
    <property type="match status" value="1"/>
</dbReference>
<evidence type="ECO:0000313" key="2">
    <source>
        <dbReference type="EMBL" id="QDQ74700.1"/>
    </source>
</evidence>
<dbReference type="OrthoDB" id="9796919at2"/>
<feature type="domain" description="N-acetyltransferase" evidence="1">
    <location>
        <begin position="91"/>
        <end position="226"/>
    </location>
</feature>
<keyword evidence="2" id="KW-0808">Transferase</keyword>
<dbReference type="Proteomes" id="UP000315891">
    <property type="component" value="Chromosome"/>
</dbReference>
<gene>
    <name evidence="2" type="ORF">FNZ56_00430</name>
</gene>
<reference evidence="2 3" key="1">
    <citation type="submission" date="2019-07" db="EMBL/GenBank/DDBJ databases">
        <title>Lysobacter weifangensis sp. nov., isolated from bensulfuron-methyl contaminated farmland soil.</title>
        <authorList>
            <person name="Zhao H."/>
        </authorList>
    </citation>
    <scope>NUCLEOTIDE SEQUENCE [LARGE SCALE GENOMIC DNA]</scope>
    <source>
        <strain evidence="2 3">CC-Bw-6</strain>
    </source>
</reference>
<name>A0A516V868_9GAMM</name>
<dbReference type="InterPro" id="IPR016181">
    <property type="entry name" value="Acyl_CoA_acyltransferase"/>
</dbReference>
<dbReference type="Gene3D" id="3.40.630.30">
    <property type="match status" value="1"/>
</dbReference>
<proteinExistence type="predicted"/>
<keyword evidence="3" id="KW-1185">Reference proteome</keyword>
<dbReference type="EMBL" id="CP041742">
    <property type="protein sequence ID" value="QDQ74700.1"/>
    <property type="molecule type" value="Genomic_DNA"/>
</dbReference>
<organism evidence="2 3">
    <name type="scientific">Pseudoluteimonas lycopersici</name>
    <dbReference type="NCBI Taxonomy" id="1324796"/>
    <lineage>
        <taxon>Bacteria</taxon>
        <taxon>Pseudomonadati</taxon>
        <taxon>Pseudomonadota</taxon>
        <taxon>Gammaproteobacteria</taxon>
        <taxon>Lysobacterales</taxon>
        <taxon>Lysobacteraceae</taxon>
        <taxon>Pseudoluteimonas</taxon>
    </lineage>
</organism>
<dbReference type="InterPro" id="IPR000182">
    <property type="entry name" value="GNAT_dom"/>
</dbReference>
<dbReference type="Pfam" id="PF08445">
    <property type="entry name" value="FR47"/>
    <property type="match status" value="1"/>
</dbReference>